<protein>
    <submittedName>
        <fullName evidence="2">DsbA family protein</fullName>
    </submittedName>
</protein>
<feature type="domain" description="Thioredoxin-like fold" evidence="1">
    <location>
        <begin position="18"/>
        <end position="180"/>
    </location>
</feature>
<keyword evidence="3" id="KW-1185">Reference proteome</keyword>
<sequence length="186" mass="20666">MTSDGGTWGELVWGRGPKLMDWFLEPTCPHCGRAFGKLLPLLERAGEDRLTVRLTVHSQPWHLFSGVVSRAVLAATLTPEGRDAAYRVMAAVYEHREDYIATDHSSGPNMDAPPSTMLQRIADHCGLDLRAVFERKEAGDMLKRHIRFARQNGIHASPTFMVDGLVNDKLGSRDEVDTWLGELGLA</sequence>
<evidence type="ECO:0000313" key="2">
    <source>
        <dbReference type="EMBL" id="MCT7378128.1"/>
    </source>
</evidence>
<dbReference type="EMBL" id="JAOCZP010000011">
    <property type="protein sequence ID" value="MCT7378128.1"/>
    <property type="molecule type" value="Genomic_DNA"/>
</dbReference>
<dbReference type="PANTHER" id="PTHR33875:SF2">
    <property type="entry name" value="ACR183CP"/>
    <property type="match status" value="1"/>
</dbReference>
<evidence type="ECO:0000313" key="3">
    <source>
        <dbReference type="Proteomes" id="UP001320831"/>
    </source>
</evidence>
<comment type="caution">
    <text evidence="2">The sequence shown here is derived from an EMBL/GenBank/DDBJ whole genome shotgun (WGS) entry which is preliminary data.</text>
</comment>
<accession>A0ABT2LUC4</accession>
<name>A0ABT2LUC4_9HYPH</name>
<proteinExistence type="predicted"/>
<dbReference type="RefSeq" id="WP_260906941.1">
    <property type="nucleotide sequence ID" value="NZ_JAOCZP010000011.1"/>
</dbReference>
<dbReference type="Proteomes" id="UP001320831">
    <property type="component" value="Unassembled WGS sequence"/>
</dbReference>
<reference evidence="2 3" key="1">
    <citation type="submission" date="2022-09" db="EMBL/GenBank/DDBJ databases">
        <title>Chelativorans salina sp. nov., a novel slightly halophilic bacterium isolated from a saline lake sediment enrichment.</title>
        <authorList>
            <person name="Gao L."/>
            <person name="Fang B.-Z."/>
            <person name="Li W.-J."/>
        </authorList>
    </citation>
    <scope>NUCLEOTIDE SEQUENCE [LARGE SCALE GENOMIC DNA]</scope>
    <source>
        <strain evidence="2 3">EGI FJ00035</strain>
    </source>
</reference>
<evidence type="ECO:0000259" key="1">
    <source>
        <dbReference type="Pfam" id="PF13462"/>
    </source>
</evidence>
<dbReference type="SUPFAM" id="SSF52833">
    <property type="entry name" value="Thioredoxin-like"/>
    <property type="match status" value="1"/>
</dbReference>
<dbReference type="Gene3D" id="3.40.30.10">
    <property type="entry name" value="Glutaredoxin"/>
    <property type="match status" value="1"/>
</dbReference>
<dbReference type="InterPro" id="IPR036249">
    <property type="entry name" value="Thioredoxin-like_sf"/>
</dbReference>
<organism evidence="2 3">
    <name type="scientific">Chelativorans salis</name>
    <dbReference type="NCBI Taxonomy" id="2978478"/>
    <lineage>
        <taxon>Bacteria</taxon>
        <taxon>Pseudomonadati</taxon>
        <taxon>Pseudomonadota</taxon>
        <taxon>Alphaproteobacteria</taxon>
        <taxon>Hyphomicrobiales</taxon>
        <taxon>Phyllobacteriaceae</taxon>
        <taxon>Chelativorans</taxon>
    </lineage>
</organism>
<dbReference type="Pfam" id="PF13462">
    <property type="entry name" value="Thioredoxin_4"/>
    <property type="match status" value="1"/>
</dbReference>
<dbReference type="InterPro" id="IPR012336">
    <property type="entry name" value="Thioredoxin-like_fold"/>
</dbReference>
<gene>
    <name evidence="2" type="ORF">N5A92_24230</name>
</gene>
<dbReference type="PANTHER" id="PTHR33875">
    <property type="entry name" value="OS09G0542200 PROTEIN"/>
    <property type="match status" value="1"/>
</dbReference>